<evidence type="ECO:0000313" key="2">
    <source>
        <dbReference type="EMBL" id="MDQ0205236.1"/>
    </source>
</evidence>
<dbReference type="InterPro" id="IPR000073">
    <property type="entry name" value="AB_hydrolase_1"/>
</dbReference>
<protein>
    <submittedName>
        <fullName evidence="2">Pimeloyl-ACP methyl ester carboxylesterase</fullName>
    </submittedName>
</protein>
<dbReference type="Gene3D" id="3.40.50.1820">
    <property type="entry name" value="alpha/beta hydrolase"/>
    <property type="match status" value="1"/>
</dbReference>
<dbReference type="Pfam" id="PF12697">
    <property type="entry name" value="Abhydrolase_6"/>
    <property type="match status" value="1"/>
</dbReference>
<reference evidence="2 3" key="1">
    <citation type="submission" date="2023-07" db="EMBL/GenBank/DDBJ databases">
        <title>Genomic Encyclopedia of Type Strains, Phase IV (KMG-IV): sequencing the most valuable type-strain genomes for metagenomic binning, comparative biology and taxonomic classification.</title>
        <authorList>
            <person name="Goeker M."/>
        </authorList>
    </citation>
    <scope>NUCLEOTIDE SEQUENCE [LARGE SCALE GENOMIC DNA]</scope>
    <source>
        <strain evidence="2 3">DSM 19154</strain>
    </source>
</reference>
<dbReference type="SUPFAM" id="SSF53474">
    <property type="entry name" value="alpha/beta-Hydrolases"/>
    <property type="match status" value="1"/>
</dbReference>
<dbReference type="EMBL" id="JAUSUA010000001">
    <property type="protein sequence ID" value="MDQ0205236.1"/>
    <property type="molecule type" value="Genomic_DNA"/>
</dbReference>
<keyword evidence="3" id="KW-1185">Reference proteome</keyword>
<dbReference type="Proteomes" id="UP001225034">
    <property type="component" value="Unassembled WGS sequence"/>
</dbReference>
<proteinExistence type="predicted"/>
<accession>A0ABT9YBL1</accession>
<comment type="caution">
    <text evidence="2">The sequence shown here is derived from an EMBL/GenBank/DDBJ whole genome shotgun (WGS) entry which is preliminary data.</text>
</comment>
<sequence length="242" mass="28114">MSYSYYGDSSKPIMMFIHGAGVGGWMWDKQVEYFKQSYYCIVPTYQFSEQQLISYWSETFIQELRKQISEGQQVILVGFSMGAQISVEMCAREPEFFSHVMVNSGLIDPKPILQKLVVPLLPVFNLLPKSRSFSMKQAKELYINEQYFERYYEGAKRVTNVELRMIMKENLQFDLPKGLDRYLGKMLITIGEKEEKLLKRSVGKLKRAVPEARLAIIPNVKHGFSLADPASFNDMLEEWVKE</sequence>
<name>A0ABT9YBL1_9BACI</name>
<feature type="domain" description="AB hydrolase-1" evidence="1">
    <location>
        <begin position="16"/>
        <end position="233"/>
    </location>
</feature>
<dbReference type="RefSeq" id="WP_306978777.1">
    <property type="nucleotide sequence ID" value="NZ_JAUSUA010000001.1"/>
</dbReference>
<dbReference type="PANTHER" id="PTHR43798">
    <property type="entry name" value="MONOACYLGLYCEROL LIPASE"/>
    <property type="match status" value="1"/>
</dbReference>
<gene>
    <name evidence="2" type="ORF">J2S05_000010</name>
</gene>
<evidence type="ECO:0000313" key="3">
    <source>
        <dbReference type="Proteomes" id="UP001225034"/>
    </source>
</evidence>
<dbReference type="InterPro" id="IPR050266">
    <property type="entry name" value="AB_hydrolase_sf"/>
</dbReference>
<organism evidence="2 3">
    <name type="scientific">Alkalicoccobacillus murimartini</name>
    <dbReference type="NCBI Taxonomy" id="171685"/>
    <lineage>
        <taxon>Bacteria</taxon>
        <taxon>Bacillati</taxon>
        <taxon>Bacillota</taxon>
        <taxon>Bacilli</taxon>
        <taxon>Bacillales</taxon>
        <taxon>Bacillaceae</taxon>
        <taxon>Alkalicoccobacillus</taxon>
    </lineage>
</organism>
<dbReference type="InterPro" id="IPR029058">
    <property type="entry name" value="AB_hydrolase_fold"/>
</dbReference>
<evidence type="ECO:0000259" key="1">
    <source>
        <dbReference type="Pfam" id="PF12697"/>
    </source>
</evidence>